<keyword evidence="2" id="KW-1185">Reference proteome</keyword>
<evidence type="ECO:0000313" key="1">
    <source>
        <dbReference type="EMBL" id="GFY62534.1"/>
    </source>
</evidence>
<evidence type="ECO:0000313" key="2">
    <source>
        <dbReference type="Proteomes" id="UP000886998"/>
    </source>
</evidence>
<gene>
    <name evidence="1" type="ORF">TNIN_417061</name>
</gene>
<dbReference type="Proteomes" id="UP000886998">
    <property type="component" value="Unassembled WGS sequence"/>
</dbReference>
<dbReference type="EMBL" id="BMAV01014270">
    <property type="protein sequence ID" value="GFY62534.1"/>
    <property type="molecule type" value="Genomic_DNA"/>
</dbReference>
<dbReference type="AlphaFoldDB" id="A0A8X6Y417"/>
<organism evidence="1 2">
    <name type="scientific">Trichonephila inaurata madagascariensis</name>
    <dbReference type="NCBI Taxonomy" id="2747483"/>
    <lineage>
        <taxon>Eukaryota</taxon>
        <taxon>Metazoa</taxon>
        <taxon>Ecdysozoa</taxon>
        <taxon>Arthropoda</taxon>
        <taxon>Chelicerata</taxon>
        <taxon>Arachnida</taxon>
        <taxon>Araneae</taxon>
        <taxon>Araneomorphae</taxon>
        <taxon>Entelegynae</taxon>
        <taxon>Araneoidea</taxon>
        <taxon>Nephilidae</taxon>
        <taxon>Trichonephila</taxon>
        <taxon>Trichonephila inaurata</taxon>
    </lineage>
</organism>
<proteinExistence type="predicted"/>
<dbReference type="OrthoDB" id="6407346at2759"/>
<name>A0A8X6Y417_9ARAC</name>
<reference evidence="1" key="1">
    <citation type="submission" date="2020-08" db="EMBL/GenBank/DDBJ databases">
        <title>Multicomponent nature underlies the extraordinary mechanical properties of spider dragline silk.</title>
        <authorList>
            <person name="Kono N."/>
            <person name="Nakamura H."/>
            <person name="Mori M."/>
            <person name="Yoshida Y."/>
            <person name="Ohtoshi R."/>
            <person name="Malay A.D."/>
            <person name="Moran D.A.P."/>
            <person name="Tomita M."/>
            <person name="Numata K."/>
            <person name="Arakawa K."/>
        </authorList>
    </citation>
    <scope>NUCLEOTIDE SEQUENCE</scope>
</reference>
<comment type="caution">
    <text evidence="1">The sequence shown here is derived from an EMBL/GenBank/DDBJ whole genome shotgun (WGS) entry which is preliminary data.</text>
</comment>
<protein>
    <submittedName>
        <fullName evidence="1">Uncharacterized protein</fullName>
    </submittedName>
</protein>
<accession>A0A8X6Y417</accession>
<sequence>MRYSEPCLFSSNISSYHSCNDEVFGDSVAVSFFADELGGGKADDIYPASTAYIPPPFGALPPKYPARGQCPVTMATSCSSALPNIPFNLFA</sequence>